<sequence length="410" mass="47860">MSHAAPTVEWSVAHMDPIFKPRWRSYSVKEIRHIAEIAPFDELPVSLDPPAVRSRHAPMPPVMYYGWEIDQNKWFEWAKDHGHSVMYNLITFEGADDPNFDLEDFEDDDELPPEVIIPTVDKHHSVCYALWTIMRNLGIKPVDYYPVKATLGGGEFTRLVVLTDNYHDDDSLTEENLEKLQKILGRDDVPKWYPSTYFQWNRDSDHMCSATSTVDRSVAHLDPIFKPRWHRYSAEEIEHIVTITPLDELPATLDPPPVRSRRAPMPPVMLYGWVINQDHWFEYAKEHGHSVTMKVISYEGENDPNFELDEDAEELPPRVIIPTVDEHRSVCCALWTIMHNLGIKPVDYYPVKATLASEEFDRLVVLTDNYHDDDSLTEENLEKLQKILGCDDVPKWYPYTYFEWDRDCDQ</sequence>
<dbReference type="Proteomes" id="UP000309038">
    <property type="component" value="Unassembled WGS sequence"/>
</dbReference>
<dbReference type="AlphaFoldDB" id="A0A4S4KV72"/>
<evidence type="ECO:0000313" key="2">
    <source>
        <dbReference type="Proteomes" id="UP000309038"/>
    </source>
</evidence>
<dbReference type="EMBL" id="SGPJ01000013">
    <property type="protein sequence ID" value="THH01948.1"/>
    <property type="molecule type" value="Genomic_DNA"/>
</dbReference>
<reference evidence="1 2" key="1">
    <citation type="submission" date="2019-02" db="EMBL/GenBank/DDBJ databases">
        <title>Genome sequencing of the rare red list fungi Phlebia centrifuga.</title>
        <authorList>
            <person name="Buettner E."/>
            <person name="Kellner H."/>
        </authorList>
    </citation>
    <scope>NUCLEOTIDE SEQUENCE [LARGE SCALE GENOMIC DNA]</scope>
    <source>
        <strain evidence="1 2">DSM 108282</strain>
    </source>
</reference>
<gene>
    <name evidence="1" type="ORF">EW026_g840</name>
</gene>
<protein>
    <submittedName>
        <fullName evidence="1">Uncharacterized protein</fullName>
    </submittedName>
</protein>
<comment type="caution">
    <text evidence="1">The sequence shown here is derived from an EMBL/GenBank/DDBJ whole genome shotgun (WGS) entry which is preliminary data.</text>
</comment>
<evidence type="ECO:0000313" key="1">
    <source>
        <dbReference type="EMBL" id="THH01948.1"/>
    </source>
</evidence>
<accession>A0A4S4KV72</accession>
<name>A0A4S4KV72_9APHY</name>
<organism evidence="1 2">
    <name type="scientific">Hermanssonia centrifuga</name>
    <dbReference type="NCBI Taxonomy" id="98765"/>
    <lineage>
        <taxon>Eukaryota</taxon>
        <taxon>Fungi</taxon>
        <taxon>Dikarya</taxon>
        <taxon>Basidiomycota</taxon>
        <taxon>Agaricomycotina</taxon>
        <taxon>Agaricomycetes</taxon>
        <taxon>Polyporales</taxon>
        <taxon>Meruliaceae</taxon>
        <taxon>Hermanssonia</taxon>
    </lineage>
</organism>
<keyword evidence="2" id="KW-1185">Reference proteome</keyword>
<proteinExistence type="predicted"/>